<dbReference type="Proteomes" id="UP000002318">
    <property type="component" value="Chromosome"/>
</dbReference>
<dbReference type="eggNOG" id="ENOG502ZIX0">
    <property type="taxonomic scope" value="Bacteria"/>
</dbReference>
<dbReference type="KEGG" id="ssm:Spirs_3239"/>
<dbReference type="OrthoDB" id="350586at2"/>
<dbReference type="STRING" id="573413.Spirs_3239"/>
<name>E1R5K9_SEDSS</name>
<keyword evidence="2" id="KW-1185">Reference proteome</keyword>
<sequence>MKRDDFVFSIGYQGDTALIDSRTARHYSKLSAAQLSEQGLFRAAFRMALYDDDRDSMKLVVDAYNRVSGAHLEGIDDMKRLLGVFSVPEGVTKVSRI</sequence>
<dbReference type="HOGENOM" id="CLU_180098_0_0_12"/>
<dbReference type="EMBL" id="CP002116">
    <property type="protein sequence ID" value="ADK82337.1"/>
    <property type="molecule type" value="Genomic_DNA"/>
</dbReference>
<evidence type="ECO:0000313" key="1">
    <source>
        <dbReference type="EMBL" id="ADK82337.1"/>
    </source>
</evidence>
<dbReference type="AlphaFoldDB" id="E1R5K9"/>
<proteinExistence type="predicted"/>
<reference evidence="1 2" key="1">
    <citation type="journal article" date="2010" name="Stand. Genomic Sci.">
        <title>Complete genome sequence of Spirochaeta smaragdinae type strain (SEBR 4228).</title>
        <authorList>
            <person name="Mavromatis K."/>
            <person name="Yasawong M."/>
            <person name="Chertkov O."/>
            <person name="Lapidus A."/>
            <person name="Lucas S."/>
            <person name="Nolan M."/>
            <person name="Del Rio T.G."/>
            <person name="Tice H."/>
            <person name="Cheng J.F."/>
            <person name="Pitluck S."/>
            <person name="Liolios K."/>
            <person name="Ivanova N."/>
            <person name="Tapia R."/>
            <person name="Han C."/>
            <person name="Bruce D."/>
            <person name="Goodwin L."/>
            <person name="Pati A."/>
            <person name="Chen A."/>
            <person name="Palaniappan K."/>
            <person name="Land M."/>
            <person name="Hauser L."/>
            <person name="Chang Y.J."/>
            <person name="Jeffries C.D."/>
            <person name="Detter J.C."/>
            <person name="Rohde M."/>
            <person name="Brambilla E."/>
            <person name="Spring S."/>
            <person name="Goker M."/>
            <person name="Sikorski J."/>
            <person name="Woyke T."/>
            <person name="Bristow J."/>
            <person name="Eisen J.A."/>
            <person name="Markowitz V."/>
            <person name="Hugenholtz P."/>
            <person name="Klenk H.P."/>
            <person name="Kyrpides N.C."/>
        </authorList>
    </citation>
    <scope>NUCLEOTIDE SEQUENCE [LARGE SCALE GENOMIC DNA]</scope>
    <source>
        <strain evidence="2">DSM 11293 / JCM 15392 / SEBR 4228</strain>
    </source>
</reference>
<evidence type="ECO:0000313" key="2">
    <source>
        <dbReference type="Proteomes" id="UP000002318"/>
    </source>
</evidence>
<organism evidence="1 2">
    <name type="scientific">Sediminispirochaeta smaragdinae (strain DSM 11293 / JCM 15392 / SEBR 4228)</name>
    <name type="common">Spirochaeta smaragdinae</name>
    <dbReference type="NCBI Taxonomy" id="573413"/>
    <lineage>
        <taxon>Bacteria</taxon>
        <taxon>Pseudomonadati</taxon>
        <taxon>Spirochaetota</taxon>
        <taxon>Spirochaetia</taxon>
        <taxon>Spirochaetales</taxon>
        <taxon>Spirochaetaceae</taxon>
        <taxon>Sediminispirochaeta</taxon>
    </lineage>
</organism>
<protein>
    <submittedName>
        <fullName evidence="1">Uncharacterized protein</fullName>
    </submittedName>
</protein>
<gene>
    <name evidence="1" type="ordered locus">Spirs_3239</name>
</gene>
<accession>E1R5K9</accession>
<dbReference type="RefSeq" id="WP_013255796.1">
    <property type="nucleotide sequence ID" value="NC_014364.1"/>
</dbReference>